<evidence type="ECO:0000256" key="6">
    <source>
        <dbReference type="HAMAP-Rule" id="MF_00362"/>
    </source>
</evidence>
<keyword evidence="6" id="KW-0699">rRNA-binding</keyword>
<dbReference type="CDD" id="cd05797">
    <property type="entry name" value="Ribosomal_L10"/>
    <property type="match status" value="1"/>
</dbReference>
<dbReference type="AlphaFoldDB" id="D6YUZ7"/>
<dbReference type="OrthoDB" id="18754at2"/>
<reference evidence="7 8" key="1">
    <citation type="journal article" date="2010" name="PLoS ONE">
        <title>The Waddlia genome: a window into chlamydial biology.</title>
        <authorList>
            <person name="Bertelli C."/>
            <person name="Collyn F."/>
            <person name="Croxatto A."/>
            <person name="Ruckert C."/>
            <person name="Polkinghorne A."/>
            <person name="Kebbi-Beghdadi C."/>
            <person name="Goesmann A."/>
            <person name="Vaughan L."/>
            <person name="Greub G."/>
        </authorList>
    </citation>
    <scope>NUCLEOTIDE SEQUENCE [LARGE SCALE GENOMIC DNA]</scope>
    <source>
        <strain evidence="8">ATCC VR-1470 / WSU 86-1044</strain>
    </source>
</reference>
<dbReference type="KEGG" id="wch:wcw_0590"/>
<dbReference type="InterPro" id="IPR001790">
    <property type="entry name" value="Ribosomal_uL10"/>
</dbReference>
<evidence type="ECO:0000256" key="5">
    <source>
        <dbReference type="ARBA" id="ARBA00035202"/>
    </source>
</evidence>
<name>D6YUZ7_WADCW</name>
<dbReference type="Pfam" id="PF00466">
    <property type="entry name" value="Ribosomal_L10"/>
    <property type="match status" value="1"/>
</dbReference>
<keyword evidence="4 6" id="KW-0687">Ribonucleoprotein</keyword>
<dbReference type="Proteomes" id="UP000001505">
    <property type="component" value="Chromosome"/>
</dbReference>
<dbReference type="InterPro" id="IPR043141">
    <property type="entry name" value="Ribosomal_uL10-like_sf"/>
</dbReference>
<dbReference type="RefSeq" id="WP_013181683.1">
    <property type="nucleotide sequence ID" value="NC_014225.1"/>
</dbReference>
<dbReference type="Gene3D" id="3.30.70.1730">
    <property type="match status" value="1"/>
</dbReference>
<sequence>MRSEKQLLLDEIKEQIEGHDSFVIMQYSGLDANRTSDFRRQIADHGGSIEIVKKRVLIKAANELGIELELDQLPGHIGIVFTGEDSIQATKAVFELRKATNNGVNVLGGQFDGRLLNAEDVETLSKLPGKDEMRAQLLGVFAAPMQQTVGAMNALLCSILYCLDNKVKKEEGSN</sequence>
<protein>
    <recommendedName>
        <fullName evidence="5 6">Large ribosomal subunit protein uL10</fullName>
    </recommendedName>
</protein>
<keyword evidence="8" id="KW-1185">Reference proteome</keyword>
<dbReference type="HAMAP" id="MF_00362">
    <property type="entry name" value="Ribosomal_uL10"/>
    <property type="match status" value="1"/>
</dbReference>
<dbReference type="InterPro" id="IPR047865">
    <property type="entry name" value="Ribosomal_uL10_bac_type"/>
</dbReference>
<dbReference type="InterPro" id="IPR022973">
    <property type="entry name" value="Ribosomal_uL10_bac"/>
</dbReference>
<dbReference type="PANTHER" id="PTHR11560">
    <property type="entry name" value="39S RIBOSOMAL PROTEIN L10, MITOCHONDRIAL"/>
    <property type="match status" value="1"/>
</dbReference>
<evidence type="ECO:0000313" key="7">
    <source>
        <dbReference type="EMBL" id="ADI37958.1"/>
    </source>
</evidence>
<dbReference type="SUPFAM" id="SSF160369">
    <property type="entry name" value="Ribosomal protein L10-like"/>
    <property type="match status" value="1"/>
</dbReference>
<proteinExistence type="inferred from homology"/>
<evidence type="ECO:0000256" key="3">
    <source>
        <dbReference type="ARBA" id="ARBA00022980"/>
    </source>
</evidence>
<evidence type="ECO:0000256" key="1">
    <source>
        <dbReference type="ARBA" id="ARBA00002633"/>
    </source>
</evidence>
<evidence type="ECO:0000313" key="8">
    <source>
        <dbReference type="Proteomes" id="UP000001505"/>
    </source>
</evidence>
<dbReference type="GO" id="GO:0006412">
    <property type="term" value="P:translation"/>
    <property type="evidence" value="ECO:0007669"/>
    <property type="project" value="UniProtKB-UniRule"/>
</dbReference>
<keyword evidence="6" id="KW-0694">RNA-binding</keyword>
<comment type="similarity">
    <text evidence="2 6">Belongs to the universal ribosomal protein uL10 family.</text>
</comment>
<dbReference type="Gene3D" id="6.10.250.290">
    <property type="match status" value="1"/>
</dbReference>
<dbReference type="GO" id="GO:0005840">
    <property type="term" value="C:ribosome"/>
    <property type="evidence" value="ECO:0007669"/>
    <property type="project" value="UniProtKB-KW"/>
</dbReference>
<accession>D6YUZ7</accession>
<comment type="subunit">
    <text evidence="6">Part of the ribosomal stalk of the 50S ribosomal subunit. The N-terminus interacts with L11 and the large rRNA to form the base of the stalk. The C-terminus forms an elongated spine to which L12 dimers bind in a sequential fashion forming a multimeric L10(L12)X complex.</text>
</comment>
<gene>
    <name evidence="6 7" type="primary">rplJ</name>
    <name evidence="7" type="ordered locus">wcw_0590</name>
</gene>
<dbReference type="NCBIfam" id="NF000955">
    <property type="entry name" value="PRK00099.1-1"/>
    <property type="match status" value="1"/>
</dbReference>
<dbReference type="GO" id="GO:0070180">
    <property type="term" value="F:large ribosomal subunit rRNA binding"/>
    <property type="evidence" value="ECO:0007669"/>
    <property type="project" value="UniProtKB-UniRule"/>
</dbReference>
<evidence type="ECO:0000256" key="4">
    <source>
        <dbReference type="ARBA" id="ARBA00023274"/>
    </source>
</evidence>
<dbReference type="eggNOG" id="COG0244">
    <property type="taxonomic scope" value="Bacteria"/>
</dbReference>
<evidence type="ECO:0000256" key="2">
    <source>
        <dbReference type="ARBA" id="ARBA00008889"/>
    </source>
</evidence>
<dbReference type="GO" id="GO:1990904">
    <property type="term" value="C:ribonucleoprotein complex"/>
    <property type="evidence" value="ECO:0007669"/>
    <property type="project" value="UniProtKB-KW"/>
</dbReference>
<dbReference type="HOGENOM" id="CLU_092227_1_2_0"/>
<keyword evidence="3 6" id="KW-0689">Ribosomal protein</keyword>
<organism evidence="7 8">
    <name type="scientific">Waddlia chondrophila (strain ATCC VR-1470 / WSU 86-1044)</name>
    <dbReference type="NCBI Taxonomy" id="716544"/>
    <lineage>
        <taxon>Bacteria</taxon>
        <taxon>Pseudomonadati</taxon>
        <taxon>Chlamydiota</taxon>
        <taxon>Chlamydiia</taxon>
        <taxon>Parachlamydiales</taxon>
        <taxon>Waddliaceae</taxon>
        <taxon>Waddlia</taxon>
    </lineage>
</organism>
<comment type="function">
    <text evidence="1 6">Forms part of the ribosomal stalk, playing a central role in the interaction of the ribosome with GTP-bound translation factors.</text>
</comment>
<dbReference type="STRING" id="716544.wcw_0590"/>
<dbReference type="EMBL" id="CP001928">
    <property type="protein sequence ID" value="ADI37958.1"/>
    <property type="molecule type" value="Genomic_DNA"/>
</dbReference>